<dbReference type="Proteomes" id="UP000482800">
    <property type="component" value="Unassembled WGS sequence"/>
</dbReference>
<protein>
    <submittedName>
        <fullName evidence="5">Pyridoxal-5'-phosphate-dependent protein</fullName>
    </submittedName>
</protein>
<organism evidence="5 6">
    <name type="scientific">Phytohabitans houttuyneae</name>
    <dbReference type="NCBI Taxonomy" id="1076126"/>
    <lineage>
        <taxon>Bacteria</taxon>
        <taxon>Bacillati</taxon>
        <taxon>Actinomycetota</taxon>
        <taxon>Actinomycetes</taxon>
        <taxon>Micromonosporales</taxon>
        <taxon>Micromonosporaceae</taxon>
    </lineage>
</organism>
<dbReference type="EMBL" id="BLPF01000002">
    <property type="protein sequence ID" value="GFJ81623.1"/>
    <property type="molecule type" value="Genomic_DNA"/>
</dbReference>
<comment type="caution">
    <text evidence="5">The sequence shown here is derived from an EMBL/GenBank/DDBJ whole genome shotgun (WGS) entry which is preliminary data.</text>
</comment>
<comment type="similarity">
    <text evidence="4">Belongs to the DegT/DnrJ/EryC1 family.</text>
</comment>
<dbReference type="InterPro" id="IPR015422">
    <property type="entry name" value="PyrdxlP-dep_Trfase_small"/>
</dbReference>
<dbReference type="Gene3D" id="3.40.640.10">
    <property type="entry name" value="Type I PLP-dependent aspartate aminotransferase-like (Major domain)"/>
    <property type="match status" value="1"/>
</dbReference>
<dbReference type="GO" id="GO:0008483">
    <property type="term" value="F:transaminase activity"/>
    <property type="evidence" value="ECO:0007669"/>
    <property type="project" value="TreeGrafter"/>
</dbReference>
<dbReference type="InterPro" id="IPR015424">
    <property type="entry name" value="PyrdxlP-dep_Trfase"/>
</dbReference>
<proteinExistence type="inferred from homology"/>
<dbReference type="CDD" id="cd00616">
    <property type="entry name" value="AHBA_syn"/>
    <property type="match status" value="1"/>
</dbReference>
<evidence type="ECO:0000256" key="1">
    <source>
        <dbReference type="ARBA" id="ARBA00001933"/>
    </source>
</evidence>
<dbReference type="InterPro" id="IPR000653">
    <property type="entry name" value="DegT/StrS_aminotransferase"/>
</dbReference>
<dbReference type="Gene3D" id="3.90.1150.10">
    <property type="entry name" value="Aspartate Aminotransferase, domain 1"/>
    <property type="match status" value="1"/>
</dbReference>
<dbReference type="PANTHER" id="PTHR30244">
    <property type="entry name" value="TRANSAMINASE"/>
    <property type="match status" value="1"/>
</dbReference>
<dbReference type="RefSeq" id="WP_173061099.1">
    <property type="nucleotide sequence ID" value="NZ_BAABGO010000031.1"/>
</dbReference>
<feature type="active site" description="Proton acceptor" evidence="2">
    <location>
        <position position="187"/>
    </location>
</feature>
<feature type="modified residue" description="N6-(pyridoxal phosphate)lysine" evidence="3">
    <location>
        <position position="187"/>
    </location>
</feature>
<dbReference type="GO" id="GO:0000271">
    <property type="term" value="P:polysaccharide biosynthetic process"/>
    <property type="evidence" value="ECO:0007669"/>
    <property type="project" value="TreeGrafter"/>
</dbReference>
<accession>A0A6V8K8V6</accession>
<dbReference type="PIRSF" id="PIRSF000390">
    <property type="entry name" value="PLP_StrS"/>
    <property type="match status" value="1"/>
</dbReference>
<dbReference type="PANTHER" id="PTHR30244:SF34">
    <property type="entry name" value="DTDP-4-AMINO-4,6-DIDEOXYGALACTOSE TRANSAMINASE"/>
    <property type="match status" value="1"/>
</dbReference>
<gene>
    <name evidence="5" type="ORF">Phou_058030</name>
</gene>
<sequence length="374" mass="39730">MAERIHLSPPDVGDLEEAHVLAAMRSGWVAPLGPDVEAFEREVARRVGVEHAVAVNSGTAALHLALLALGIGPRDRVLVPALTFVATANAVRYVGAEPVFVDCDPHTGNVDPELVAEVVAQRAGEVAAVLTVDLYGVCAEYRSLLPICDAAGLPLVADAAESLGSRHGDRAAGSFGRAAALSFNGNKIITTSGGGMLLTDDVAIANRARHLSRQARVPGREFDHTDIGYQYQLSNLLAAVGRAQLRRVDAMMERRRELRERYAKLFASVPGVRLLGADDRHSNCWLTAIVVDPELAGWSAGMLGAHLESHDVEARPLFKPLHLLAPYAGCEALITGAAERLHRTGLALPSGSALTDAQVERVHGAISTFLEARG</sequence>
<comment type="cofactor">
    <cofactor evidence="1">
        <name>pyridoxal 5'-phosphate</name>
        <dbReference type="ChEBI" id="CHEBI:597326"/>
    </cofactor>
</comment>
<evidence type="ECO:0000256" key="3">
    <source>
        <dbReference type="PIRSR" id="PIRSR000390-2"/>
    </source>
</evidence>
<reference evidence="5 6" key="2">
    <citation type="submission" date="2020-03" db="EMBL/GenBank/DDBJ databases">
        <authorList>
            <person name="Ichikawa N."/>
            <person name="Kimura A."/>
            <person name="Kitahashi Y."/>
            <person name="Uohara A."/>
        </authorList>
    </citation>
    <scope>NUCLEOTIDE SEQUENCE [LARGE SCALE GENOMIC DNA]</scope>
    <source>
        <strain evidence="5 6">NBRC 108639</strain>
    </source>
</reference>
<evidence type="ECO:0000313" key="5">
    <source>
        <dbReference type="EMBL" id="GFJ81623.1"/>
    </source>
</evidence>
<evidence type="ECO:0000313" key="6">
    <source>
        <dbReference type="Proteomes" id="UP000482800"/>
    </source>
</evidence>
<evidence type="ECO:0000256" key="2">
    <source>
        <dbReference type="PIRSR" id="PIRSR000390-1"/>
    </source>
</evidence>
<dbReference type="SUPFAM" id="SSF53383">
    <property type="entry name" value="PLP-dependent transferases"/>
    <property type="match status" value="1"/>
</dbReference>
<keyword evidence="6" id="KW-1185">Reference proteome</keyword>
<dbReference type="InterPro" id="IPR015421">
    <property type="entry name" value="PyrdxlP-dep_Trfase_major"/>
</dbReference>
<dbReference type="AlphaFoldDB" id="A0A6V8K8V6"/>
<name>A0A6V8K8V6_9ACTN</name>
<keyword evidence="3 4" id="KW-0663">Pyridoxal phosphate</keyword>
<reference evidence="5 6" key="1">
    <citation type="submission" date="2020-03" db="EMBL/GenBank/DDBJ databases">
        <title>Whole genome shotgun sequence of Phytohabitans houttuyneae NBRC 108639.</title>
        <authorList>
            <person name="Komaki H."/>
            <person name="Tamura T."/>
        </authorList>
    </citation>
    <scope>NUCLEOTIDE SEQUENCE [LARGE SCALE GENOMIC DNA]</scope>
    <source>
        <strain evidence="5 6">NBRC 108639</strain>
    </source>
</reference>
<dbReference type="GO" id="GO:0030170">
    <property type="term" value="F:pyridoxal phosphate binding"/>
    <property type="evidence" value="ECO:0007669"/>
    <property type="project" value="TreeGrafter"/>
</dbReference>
<dbReference type="Pfam" id="PF01041">
    <property type="entry name" value="DegT_DnrJ_EryC1"/>
    <property type="match status" value="1"/>
</dbReference>
<evidence type="ECO:0000256" key="4">
    <source>
        <dbReference type="RuleBase" id="RU004508"/>
    </source>
</evidence>